<feature type="non-terminal residue" evidence="4">
    <location>
        <position position="267"/>
    </location>
</feature>
<feature type="compositionally biased region" description="Low complexity" evidence="2">
    <location>
        <begin position="158"/>
        <end position="177"/>
    </location>
</feature>
<feature type="region of interest" description="Disordered" evidence="2">
    <location>
        <begin position="218"/>
        <end position="267"/>
    </location>
</feature>
<feature type="transmembrane region" description="Helical" evidence="3">
    <location>
        <begin position="12"/>
        <end position="33"/>
    </location>
</feature>
<evidence type="ECO:0000313" key="4">
    <source>
        <dbReference type="EMBL" id="NEC37480.1"/>
    </source>
</evidence>
<name>A0A6G3TL85_9ACTN</name>
<evidence type="ECO:0008006" key="6">
    <source>
        <dbReference type="Google" id="ProtNLM"/>
    </source>
</evidence>
<evidence type="ECO:0000256" key="2">
    <source>
        <dbReference type="SAM" id="MobiDB-lite"/>
    </source>
</evidence>
<organism evidence="4 5">
    <name type="scientific">Streptomyces rubrogriseus</name>
    <dbReference type="NCBI Taxonomy" id="194673"/>
    <lineage>
        <taxon>Bacteria</taxon>
        <taxon>Bacillati</taxon>
        <taxon>Actinomycetota</taxon>
        <taxon>Actinomycetes</taxon>
        <taxon>Kitasatosporales</taxon>
        <taxon>Streptomycetaceae</taxon>
        <taxon>Streptomyces</taxon>
        <taxon>Streptomyces violaceoruber group</taxon>
    </lineage>
</organism>
<feature type="compositionally biased region" description="Low complexity" evidence="2">
    <location>
        <begin position="218"/>
        <end position="239"/>
    </location>
</feature>
<reference evidence="4 5" key="1">
    <citation type="submission" date="2020-01" db="EMBL/GenBank/DDBJ databases">
        <title>Insect and environment-associated Actinomycetes.</title>
        <authorList>
            <person name="Currrie C."/>
            <person name="Chevrette M."/>
            <person name="Carlson C."/>
            <person name="Stubbendieck R."/>
            <person name="Wendt-Pienkowski E."/>
        </authorList>
    </citation>
    <scope>NUCLEOTIDE SEQUENCE [LARGE SCALE GENOMIC DNA]</scope>
    <source>
        <strain evidence="4 5">SID7739</strain>
    </source>
</reference>
<gene>
    <name evidence="4" type="ORF">G3I66_30520</name>
</gene>
<dbReference type="AlphaFoldDB" id="A0A6G3TL85"/>
<evidence type="ECO:0000313" key="5">
    <source>
        <dbReference type="Proteomes" id="UP000475666"/>
    </source>
</evidence>
<accession>A0A6G3TL85</accession>
<evidence type="ECO:0000256" key="1">
    <source>
        <dbReference type="SAM" id="Coils"/>
    </source>
</evidence>
<dbReference type="Proteomes" id="UP000475666">
    <property type="component" value="Unassembled WGS sequence"/>
</dbReference>
<feature type="coiled-coil region" evidence="1">
    <location>
        <begin position="88"/>
        <end position="136"/>
    </location>
</feature>
<feature type="transmembrane region" description="Helical" evidence="3">
    <location>
        <begin position="39"/>
        <end position="59"/>
    </location>
</feature>
<proteinExistence type="predicted"/>
<keyword evidence="3" id="KW-0812">Transmembrane</keyword>
<keyword evidence="3" id="KW-1133">Transmembrane helix</keyword>
<protein>
    <recommendedName>
        <fullName evidence="6">Secreted protein</fullName>
    </recommendedName>
</protein>
<sequence length="267" mass="28239">MPRGRHRHSPPLHRLLPPSAIAGVSVVCALGPWLFSETMILRVLAAAAAVTAVVGAVVMRHWDAQAGRQVADLTRARASDEWRFEERVAELESDLEESRELRQKLEHRLRAKRTELAGLRNEHASLLRRYATAETERASALEGRRLLEIEAAPQAHALPAARTAPAEEAPVQEAPVQEAREQETSGADAAVEEGALPAVFSPEGSRLFLRANAALARFGGDVPAGPDGGDRAAASEVPDGSGGDDDGDGGGEGVPATEAGPEDEAQG</sequence>
<dbReference type="EMBL" id="JAAGMQ010000891">
    <property type="protein sequence ID" value="NEC37480.1"/>
    <property type="molecule type" value="Genomic_DNA"/>
</dbReference>
<comment type="caution">
    <text evidence="4">The sequence shown here is derived from an EMBL/GenBank/DDBJ whole genome shotgun (WGS) entry which is preliminary data.</text>
</comment>
<feature type="region of interest" description="Disordered" evidence="2">
    <location>
        <begin position="158"/>
        <end position="187"/>
    </location>
</feature>
<keyword evidence="1" id="KW-0175">Coiled coil</keyword>
<evidence type="ECO:0000256" key="3">
    <source>
        <dbReference type="SAM" id="Phobius"/>
    </source>
</evidence>
<keyword evidence="3" id="KW-0472">Membrane</keyword>